<dbReference type="InterPro" id="IPR013025">
    <property type="entry name" value="Ribosomal_uL23-like"/>
</dbReference>
<dbReference type="EMBL" id="MFLZ01000010">
    <property type="protein sequence ID" value="OGG80310.1"/>
    <property type="molecule type" value="Genomic_DNA"/>
</dbReference>
<gene>
    <name evidence="4" type="primary">rplW</name>
    <name evidence="5" type="ORF">A3A39_03415</name>
</gene>
<keyword evidence="3 4" id="KW-0687">Ribonucleoprotein</keyword>
<dbReference type="Proteomes" id="UP000177372">
    <property type="component" value="Unassembled WGS sequence"/>
</dbReference>
<evidence type="ECO:0000313" key="6">
    <source>
        <dbReference type="Proteomes" id="UP000177372"/>
    </source>
</evidence>
<dbReference type="InterPro" id="IPR012677">
    <property type="entry name" value="Nucleotide-bd_a/b_plait_sf"/>
</dbReference>
<sequence>MSSATGTDLSHVLRSPRITEKATMHQETGVYTFDVAERATKSEVRDAVRSLYGVVPRKVRIVPIPSKQKRNARTGMRGFARGGKKAYVYLKRGESITIT</sequence>
<dbReference type="Gene3D" id="3.30.70.330">
    <property type="match status" value="1"/>
</dbReference>
<dbReference type="Pfam" id="PF00276">
    <property type="entry name" value="Ribosomal_L23"/>
    <property type="match status" value="1"/>
</dbReference>
<proteinExistence type="inferred from homology"/>
<evidence type="ECO:0000256" key="3">
    <source>
        <dbReference type="ARBA" id="ARBA00023274"/>
    </source>
</evidence>
<dbReference type="AlphaFoldDB" id="A0A1F6F360"/>
<comment type="similarity">
    <text evidence="1 4">Belongs to the universal ribosomal protein uL23 family.</text>
</comment>
<keyword evidence="2 4" id="KW-0689">Ribosomal protein</keyword>
<accession>A0A1F6F360</accession>
<dbReference type="GO" id="GO:0003735">
    <property type="term" value="F:structural constituent of ribosome"/>
    <property type="evidence" value="ECO:0007669"/>
    <property type="project" value="InterPro"/>
</dbReference>
<name>A0A1F6F360_9BACT</name>
<dbReference type="GO" id="GO:1990904">
    <property type="term" value="C:ribonucleoprotein complex"/>
    <property type="evidence" value="ECO:0007669"/>
    <property type="project" value="UniProtKB-KW"/>
</dbReference>
<comment type="subunit">
    <text evidence="4">Part of the 50S ribosomal subunit. Contacts protein L29, and trigger factor when it is bound to the ribosome.</text>
</comment>
<evidence type="ECO:0000256" key="1">
    <source>
        <dbReference type="ARBA" id="ARBA00006700"/>
    </source>
</evidence>
<dbReference type="GO" id="GO:0019843">
    <property type="term" value="F:rRNA binding"/>
    <property type="evidence" value="ECO:0007669"/>
    <property type="project" value="UniProtKB-UniRule"/>
</dbReference>
<comment type="function">
    <text evidence="4">One of the early assembly proteins it binds 23S rRNA. One of the proteins that surrounds the polypeptide exit tunnel on the outside of the ribosome. Forms the main docking site for trigger factor binding to the ribosome.</text>
</comment>
<protein>
    <recommendedName>
        <fullName evidence="4">Large ribosomal subunit protein uL23</fullName>
    </recommendedName>
</protein>
<dbReference type="STRING" id="1798512.A3A39_03415"/>
<dbReference type="InterPro" id="IPR012678">
    <property type="entry name" value="Ribosomal_uL23/eL15/eS24_sf"/>
</dbReference>
<keyword evidence="4" id="KW-0694">RNA-binding</keyword>
<organism evidence="5 6">
    <name type="scientific">Candidatus Kaiserbacteria bacterium RIFCSPLOWO2_01_FULL_54_13</name>
    <dbReference type="NCBI Taxonomy" id="1798512"/>
    <lineage>
        <taxon>Bacteria</taxon>
        <taxon>Candidatus Kaiseribacteriota</taxon>
    </lineage>
</organism>
<keyword evidence="4" id="KW-0699">rRNA-binding</keyword>
<dbReference type="GO" id="GO:0006412">
    <property type="term" value="P:translation"/>
    <property type="evidence" value="ECO:0007669"/>
    <property type="project" value="UniProtKB-UniRule"/>
</dbReference>
<evidence type="ECO:0000313" key="5">
    <source>
        <dbReference type="EMBL" id="OGG80310.1"/>
    </source>
</evidence>
<evidence type="ECO:0000256" key="4">
    <source>
        <dbReference type="HAMAP-Rule" id="MF_01369"/>
    </source>
</evidence>
<dbReference type="GO" id="GO:0005840">
    <property type="term" value="C:ribosome"/>
    <property type="evidence" value="ECO:0007669"/>
    <property type="project" value="UniProtKB-KW"/>
</dbReference>
<dbReference type="SUPFAM" id="SSF54189">
    <property type="entry name" value="Ribosomal proteins S24e, L23 and L15e"/>
    <property type="match status" value="1"/>
</dbReference>
<dbReference type="HAMAP" id="MF_01369_B">
    <property type="entry name" value="Ribosomal_uL23_B"/>
    <property type="match status" value="1"/>
</dbReference>
<reference evidence="5 6" key="1">
    <citation type="journal article" date="2016" name="Nat. Commun.">
        <title>Thousands of microbial genomes shed light on interconnected biogeochemical processes in an aquifer system.</title>
        <authorList>
            <person name="Anantharaman K."/>
            <person name="Brown C.T."/>
            <person name="Hug L.A."/>
            <person name="Sharon I."/>
            <person name="Castelle C.J."/>
            <person name="Probst A.J."/>
            <person name="Thomas B.C."/>
            <person name="Singh A."/>
            <person name="Wilkins M.J."/>
            <person name="Karaoz U."/>
            <person name="Brodie E.L."/>
            <person name="Williams K.H."/>
            <person name="Hubbard S.S."/>
            <person name="Banfield J.F."/>
        </authorList>
    </citation>
    <scope>NUCLEOTIDE SEQUENCE [LARGE SCALE GENOMIC DNA]</scope>
</reference>
<evidence type="ECO:0000256" key="2">
    <source>
        <dbReference type="ARBA" id="ARBA00022980"/>
    </source>
</evidence>
<comment type="caution">
    <text evidence="5">The sequence shown here is derived from an EMBL/GenBank/DDBJ whole genome shotgun (WGS) entry which is preliminary data.</text>
</comment>